<evidence type="ECO:0000313" key="4">
    <source>
        <dbReference type="RefSeq" id="XP_012888400.1"/>
    </source>
</evidence>
<evidence type="ECO:0000256" key="1">
    <source>
        <dbReference type="SAM" id="MobiDB-lite"/>
    </source>
</evidence>
<keyword evidence="3" id="KW-1185">Reference proteome</keyword>
<keyword evidence="2" id="KW-0472">Membrane</keyword>
<evidence type="ECO:0000256" key="2">
    <source>
        <dbReference type="SAM" id="Phobius"/>
    </source>
</evidence>
<dbReference type="AlphaFoldDB" id="A0A1S3GI63"/>
<dbReference type="KEGG" id="dord:105998275"/>
<protein>
    <submittedName>
        <fullName evidence="4">Uncharacterized protein LOC105998275</fullName>
    </submittedName>
</protein>
<feature type="region of interest" description="Disordered" evidence="1">
    <location>
        <begin position="1"/>
        <end position="59"/>
    </location>
</feature>
<gene>
    <name evidence="4" type="primary">LOC105998275</name>
</gene>
<keyword evidence="2" id="KW-1133">Transmembrane helix</keyword>
<organism evidence="3 4">
    <name type="scientific">Dipodomys ordii</name>
    <name type="common">Ord's kangaroo rat</name>
    <dbReference type="NCBI Taxonomy" id="10020"/>
    <lineage>
        <taxon>Eukaryota</taxon>
        <taxon>Metazoa</taxon>
        <taxon>Chordata</taxon>
        <taxon>Craniata</taxon>
        <taxon>Vertebrata</taxon>
        <taxon>Euteleostomi</taxon>
        <taxon>Mammalia</taxon>
        <taxon>Eutheria</taxon>
        <taxon>Euarchontoglires</taxon>
        <taxon>Glires</taxon>
        <taxon>Rodentia</taxon>
        <taxon>Castorimorpha</taxon>
        <taxon>Heteromyidae</taxon>
        <taxon>Dipodomyinae</taxon>
        <taxon>Dipodomys</taxon>
    </lineage>
</organism>
<feature type="compositionally biased region" description="Basic and acidic residues" evidence="1">
    <location>
        <begin position="27"/>
        <end position="37"/>
    </location>
</feature>
<feature type="region of interest" description="Disordered" evidence="1">
    <location>
        <begin position="157"/>
        <end position="176"/>
    </location>
</feature>
<keyword evidence="2" id="KW-0812">Transmembrane</keyword>
<dbReference type="InParanoid" id="A0A1S3GI63"/>
<sequence length="206" mass="22117">MSSLPLAQPVPKGTRCLPHASAVSRDGGWKSVREQLARRRGSTAGLAFPEASTPASPACEAERKPVQSCRLLAAPAAPGAEVDGGPAFSLRPRCVLTEPAAEEEEVRAAAPPDPQSFPTPWLTLAASEIFYFLVCHLCGRSSSLPLSSSWCGSAVSQCPGHQEPPEEEGRDLQDNLPPAHRPAYVHHAGMIYILINFLFYLFFAKT</sequence>
<feature type="transmembrane region" description="Helical" evidence="2">
    <location>
        <begin position="184"/>
        <end position="203"/>
    </location>
</feature>
<accession>A0A1S3GI63</accession>
<reference evidence="4" key="1">
    <citation type="submission" date="2025-08" db="UniProtKB">
        <authorList>
            <consortium name="RefSeq"/>
        </authorList>
    </citation>
    <scope>IDENTIFICATION</scope>
    <source>
        <tissue evidence="4">Kidney</tissue>
    </source>
</reference>
<evidence type="ECO:0000313" key="3">
    <source>
        <dbReference type="Proteomes" id="UP000081671"/>
    </source>
</evidence>
<dbReference type="GeneID" id="105998275"/>
<dbReference type="RefSeq" id="XP_012888400.1">
    <property type="nucleotide sequence ID" value="XM_013032946.1"/>
</dbReference>
<name>A0A1S3GI63_DIPOR</name>
<proteinExistence type="predicted"/>
<dbReference type="Proteomes" id="UP000081671">
    <property type="component" value="Unplaced"/>
</dbReference>